<dbReference type="RefSeq" id="WP_203221637.1">
    <property type="nucleotide sequence ID" value="NZ_JAETXL010000004.1"/>
</dbReference>
<evidence type="ECO:0000313" key="1">
    <source>
        <dbReference type="EMBL" id="MBL6276862.1"/>
    </source>
</evidence>
<reference evidence="1 2" key="1">
    <citation type="submission" date="2021-01" db="EMBL/GenBank/DDBJ databases">
        <title>Genome sequencing of Micromonospora fiedleri MG-37.</title>
        <authorList>
            <person name="Moreland P.E.J."/>
            <person name="Stach J.E.M."/>
        </authorList>
    </citation>
    <scope>NUCLEOTIDE SEQUENCE [LARGE SCALE GENOMIC DNA]</scope>
    <source>
        <strain evidence="1 2">MG-37</strain>
    </source>
</reference>
<proteinExistence type="predicted"/>
<evidence type="ECO:0000313" key="2">
    <source>
        <dbReference type="Proteomes" id="UP000661193"/>
    </source>
</evidence>
<gene>
    <name evidence="1" type="ORF">JMF97_11885</name>
</gene>
<dbReference type="Proteomes" id="UP000661193">
    <property type="component" value="Unassembled WGS sequence"/>
</dbReference>
<comment type="caution">
    <text evidence="1">The sequence shown here is derived from an EMBL/GenBank/DDBJ whole genome shotgun (WGS) entry which is preliminary data.</text>
</comment>
<dbReference type="EMBL" id="JAETXL010000004">
    <property type="protein sequence ID" value="MBL6276862.1"/>
    <property type="molecule type" value="Genomic_DNA"/>
</dbReference>
<organism evidence="1 2">
    <name type="scientific">Micromonospora fiedleri</name>
    <dbReference type="NCBI Taxonomy" id="1157498"/>
    <lineage>
        <taxon>Bacteria</taxon>
        <taxon>Bacillati</taxon>
        <taxon>Actinomycetota</taxon>
        <taxon>Actinomycetes</taxon>
        <taxon>Micromonosporales</taxon>
        <taxon>Micromonosporaceae</taxon>
        <taxon>Micromonospora</taxon>
    </lineage>
</organism>
<sequence>MTSRHGRRAWSGGIVSDMFFDADNALVLAWADTRRDSAASVGSALPTQGEEAGS</sequence>
<accession>A0ABS1UKH9</accession>
<protein>
    <submittedName>
        <fullName evidence="1">Uncharacterized protein</fullName>
    </submittedName>
</protein>
<keyword evidence="2" id="KW-1185">Reference proteome</keyword>
<name>A0ABS1UKH9_9ACTN</name>